<name>A0A2A4YWU6_9PROT</name>
<dbReference type="InterPro" id="IPR018511">
    <property type="entry name" value="Hemolysin-typ_Ca-bd_CS"/>
</dbReference>
<evidence type="ECO:0000256" key="2">
    <source>
        <dbReference type="SAM" id="SignalP"/>
    </source>
</evidence>
<dbReference type="InterPro" id="IPR001343">
    <property type="entry name" value="Hemolysn_Ca-bd"/>
</dbReference>
<evidence type="ECO:0008006" key="4">
    <source>
        <dbReference type="Google" id="ProtNLM"/>
    </source>
</evidence>
<sequence length="872" mass="87901">MPNLKKTIKTNRNQKYLAMASMSALLVACGTSATTGAGNVSGDVTTGNDNVTLGAAGGVGIVDLLAGDDIVVGGDLADFIRGGAGADNIQGGGGVDNIVVIGTSSNGTYTLSDIQNPNGTGIDLSVLINLAAVNDNAVSDVQAGEVIDGGADGAHLFVYGDVDFTTSTLKNITRIDVQSTIKFTATQLKDLIDNGGLKTLLGDGTSTFEITNDGGAVVIDFSKVDMQNVKQIILGSDVTLLLDQADLSGVQTIEGAGTIKAVTGDLDVSGIAVDSGIDVATASTPTPTPTSTPGATPTPAGNSITLNAAGAKVSTSVKDSASNYTTELSDTITATKANAEGSTLDAAGGTDTLYITTDSEGDVGLSDKAGGHDLNMMLTDVETIVFQDTSDEIVLKTHNGENIRVEGADGALKNPDAHTSQNGQTITVNNTDGNVRSKIYLSNHTGLVVKLGAAADTVSGVQTVDANISMGGGSDLVIISSHSSGDGAVGANANAVINAATLEGATLDGGDGYDNLYYYTDANAAQSTVTLSSKITNFERFSLHDAGAGYTTTFVLGNLGFETIEIGSNGAYTSAQDSVFNIDAGDLEVNGFTGTNQTVNFTTEGTFTLDIGAAWDVVNLFDGTNNVSISKGDLANFSETAGRAFVGGNTANDTITLTNAITKYTLGQAEGKGVSGVENIILSAGGSIQTVNTNVASGATLTVTNISTSKLIFNGAAETDGNFVINNSASSATSTLTGGAGADTITGGTGVDTMTGGGGADTFIIATTDLNTNVIVVTDIIVGFTSGVDKIDTSGAAGSVSGTINYVEVAGAANLEDLVVAAVAALTDDVKYYVGETGGNAYLVTDYDGNGYTDVIQFTGLDLDDISYSDII</sequence>
<dbReference type="PRINTS" id="PR00313">
    <property type="entry name" value="CABNDNGRPT"/>
</dbReference>
<feature type="chain" id="PRO_5012540069" description="Calcium-binding protein" evidence="2">
    <location>
        <begin position="34"/>
        <end position="872"/>
    </location>
</feature>
<dbReference type="AlphaFoldDB" id="A0A2A4YWU6"/>
<reference evidence="3" key="2">
    <citation type="journal article" date="2018" name="ISME J.">
        <title>A dynamic microbial community with high functional redundancy inhabits the cold, oxic subseafloor aquifer.</title>
        <authorList>
            <person name="Tully B.J."/>
            <person name="Wheat C.G."/>
            <person name="Glazer B.T."/>
            <person name="Huber J.A."/>
        </authorList>
    </citation>
    <scope>NUCLEOTIDE SEQUENCE</scope>
    <source>
        <strain evidence="3">NORP83</strain>
    </source>
</reference>
<organism evidence="3">
    <name type="scientific">OCS116 cluster bacterium</name>
    <dbReference type="NCBI Taxonomy" id="2030921"/>
    <lineage>
        <taxon>Bacteria</taxon>
        <taxon>Pseudomonadati</taxon>
        <taxon>Pseudomonadota</taxon>
        <taxon>Alphaproteobacteria</taxon>
        <taxon>OCS116 cluster</taxon>
    </lineage>
</organism>
<accession>A0A2A4YWU6</accession>
<feature type="signal peptide" evidence="2">
    <location>
        <begin position="1"/>
        <end position="33"/>
    </location>
</feature>
<dbReference type="SUPFAM" id="SSF51120">
    <property type="entry name" value="beta-Roll"/>
    <property type="match status" value="1"/>
</dbReference>
<dbReference type="EMBL" id="NVUS01000019">
    <property type="protein sequence ID" value="PCI98777.1"/>
    <property type="molecule type" value="Genomic_DNA"/>
</dbReference>
<dbReference type="Gene3D" id="2.150.10.10">
    <property type="entry name" value="Serralysin-like metalloprotease, C-terminal"/>
    <property type="match status" value="1"/>
</dbReference>
<comment type="caution">
    <text evidence="3">The sequence shown here is derived from an EMBL/GenBank/DDBJ whole genome shotgun (WGS) entry which is preliminary data.</text>
</comment>
<dbReference type="Pfam" id="PF00353">
    <property type="entry name" value="HemolysinCabind"/>
    <property type="match status" value="2"/>
</dbReference>
<dbReference type="PROSITE" id="PS00330">
    <property type="entry name" value="HEMOLYSIN_CALCIUM"/>
    <property type="match status" value="1"/>
</dbReference>
<reference key="1">
    <citation type="submission" date="2017-08" db="EMBL/GenBank/DDBJ databases">
        <title>A dynamic microbial community with high functional redundancy inhabits the cold, oxic subseafloor aquifer.</title>
        <authorList>
            <person name="Tully B.J."/>
            <person name="Wheat C.G."/>
            <person name="Glazer B.T."/>
            <person name="Huber J.A."/>
        </authorList>
    </citation>
    <scope>NUCLEOTIDE SEQUENCE [LARGE SCALE GENOMIC DNA]</scope>
</reference>
<protein>
    <recommendedName>
        <fullName evidence="4">Calcium-binding protein</fullName>
    </recommendedName>
</protein>
<dbReference type="InterPro" id="IPR011049">
    <property type="entry name" value="Serralysin-like_metalloprot_C"/>
</dbReference>
<evidence type="ECO:0000256" key="1">
    <source>
        <dbReference type="SAM" id="MobiDB-lite"/>
    </source>
</evidence>
<dbReference type="GO" id="GO:0005509">
    <property type="term" value="F:calcium ion binding"/>
    <property type="evidence" value="ECO:0007669"/>
    <property type="project" value="InterPro"/>
</dbReference>
<evidence type="ECO:0000313" key="3">
    <source>
        <dbReference type="EMBL" id="PCI98777.1"/>
    </source>
</evidence>
<feature type="compositionally biased region" description="Low complexity" evidence="1">
    <location>
        <begin position="281"/>
        <end position="301"/>
    </location>
</feature>
<proteinExistence type="predicted"/>
<keyword evidence="2" id="KW-0732">Signal</keyword>
<gene>
    <name evidence="3" type="ORF">COB13_12985</name>
</gene>
<feature type="region of interest" description="Disordered" evidence="1">
    <location>
        <begin position="281"/>
        <end position="302"/>
    </location>
</feature>
<dbReference type="PROSITE" id="PS51257">
    <property type="entry name" value="PROKAR_LIPOPROTEIN"/>
    <property type="match status" value="1"/>
</dbReference>